<dbReference type="SUPFAM" id="SSF52980">
    <property type="entry name" value="Restriction endonuclease-like"/>
    <property type="match status" value="1"/>
</dbReference>
<dbReference type="InterPro" id="IPR011335">
    <property type="entry name" value="Restrct_endonuc-II-like"/>
</dbReference>
<evidence type="ECO:0000256" key="6">
    <source>
        <dbReference type="ARBA" id="ARBA00029466"/>
    </source>
</evidence>
<feature type="region of interest" description="Disordered" evidence="7">
    <location>
        <begin position="1"/>
        <end position="35"/>
    </location>
</feature>
<dbReference type="CDD" id="cd00221">
    <property type="entry name" value="Vsr"/>
    <property type="match status" value="1"/>
</dbReference>
<dbReference type="EMBL" id="QDKQ01000016">
    <property type="protein sequence ID" value="PVM93640.1"/>
    <property type="molecule type" value="Genomic_DNA"/>
</dbReference>
<keyword evidence="5" id="KW-0234">DNA repair</keyword>
<feature type="region of interest" description="Disordered" evidence="7">
    <location>
        <begin position="156"/>
        <end position="177"/>
    </location>
</feature>
<dbReference type="InterPro" id="IPR004603">
    <property type="entry name" value="DNA_mismatch_endonuc_vsr"/>
</dbReference>
<dbReference type="OrthoDB" id="9801520at2"/>
<evidence type="ECO:0000256" key="7">
    <source>
        <dbReference type="SAM" id="MobiDB-lite"/>
    </source>
</evidence>
<dbReference type="Gene3D" id="3.40.960.10">
    <property type="entry name" value="VSR Endonuclease"/>
    <property type="match status" value="1"/>
</dbReference>
<keyword evidence="2 8" id="KW-0255">Endonuclease</keyword>
<dbReference type="Pfam" id="PF03852">
    <property type="entry name" value="Vsr"/>
    <property type="match status" value="1"/>
</dbReference>
<dbReference type="Proteomes" id="UP000245073">
    <property type="component" value="Unassembled WGS sequence"/>
</dbReference>
<keyword evidence="3" id="KW-0227">DNA damage</keyword>
<dbReference type="GO" id="GO:0006298">
    <property type="term" value="P:mismatch repair"/>
    <property type="evidence" value="ECO:0007669"/>
    <property type="project" value="InterPro"/>
</dbReference>
<sequence length="177" mass="20154">MALRRSSSSGPRGTRPLFDDVPPSRRRNMKAVKGKDTAPELTVRRLLYALGYRHRLHVRGLPGRPDIVLAGRRAVIEIRGCFWHRHPDPNCRNAVLPATRREWWAQKLDANVARDARNQKVLEAMGWKVLVIWECETRDVAMLTLQLTQFLGPSKAAQEENESRSAQAPLGHTLLHD</sequence>
<evidence type="ECO:0000313" key="9">
    <source>
        <dbReference type="Proteomes" id="UP000245073"/>
    </source>
</evidence>
<comment type="similarity">
    <text evidence="6">Belongs to the Vsr family.</text>
</comment>
<comment type="caution">
    <text evidence="8">The sequence shown here is derived from an EMBL/GenBank/DDBJ whole genome shotgun (WGS) entry which is preliminary data.</text>
</comment>
<dbReference type="GO" id="GO:0004519">
    <property type="term" value="F:endonuclease activity"/>
    <property type="evidence" value="ECO:0007669"/>
    <property type="project" value="UniProtKB-KW"/>
</dbReference>
<evidence type="ECO:0000256" key="3">
    <source>
        <dbReference type="ARBA" id="ARBA00022763"/>
    </source>
</evidence>
<evidence type="ECO:0000256" key="5">
    <source>
        <dbReference type="ARBA" id="ARBA00023204"/>
    </source>
</evidence>
<dbReference type="AlphaFoldDB" id="A0A2T9KCD9"/>
<organism evidence="8 9">
    <name type="scientific">Caulobacter endophyticus</name>
    <dbReference type="NCBI Taxonomy" id="2172652"/>
    <lineage>
        <taxon>Bacteria</taxon>
        <taxon>Pseudomonadati</taxon>
        <taxon>Pseudomonadota</taxon>
        <taxon>Alphaproteobacteria</taxon>
        <taxon>Caulobacterales</taxon>
        <taxon>Caulobacteraceae</taxon>
        <taxon>Caulobacter</taxon>
    </lineage>
</organism>
<evidence type="ECO:0000313" key="8">
    <source>
        <dbReference type="EMBL" id="PVM93640.1"/>
    </source>
</evidence>
<keyword evidence="9" id="KW-1185">Reference proteome</keyword>
<evidence type="ECO:0000256" key="1">
    <source>
        <dbReference type="ARBA" id="ARBA00022722"/>
    </source>
</evidence>
<proteinExistence type="inferred from homology"/>
<evidence type="ECO:0000256" key="4">
    <source>
        <dbReference type="ARBA" id="ARBA00022801"/>
    </source>
</evidence>
<evidence type="ECO:0000256" key="2">
    <source>
        <dbReference type="ARBA" id="ARBA00022759"/>
    </source>
</evidence>
<keyword evidence="1" id="KW-0540">Nuclease</keyword>
<accession>A0A2T9KCD9</accession>
<keyword evidence="4" id="KW-0378">Hydrolase</keyword>
<gene>
    <name evidence="8" type="ORF">DDF67_02840</name>
</gene>
<protein>
    <submittedName>
        <fullName evidence="8">Very short patch repair endonuclease</fullName>
    </submittedName>
</protein>
<name>A0A2T9KCD9_9CAUL</name>
<dbReference type="GO" id="GO:0016787">
    <property type="term" value="F:hydrolase activity"/>
    <property type="evidence" value="ECO:0007669"/>
    <property type="project" value="UniProtKB-KW"/>
</dbReference>
<reference evidence="8 9" key="1">
    <citation type="submission" date="2018-04" db="EMBL/GenBank/DDBJ databases">
        <title>The genome sequence of Caulobacter sp. 744.</title>
        <authorList>
            <person name="Gao J."/>
            <person name="Sun J."/>
        </authorList>
    </citation>
    <scope>NUCLEOTIDE SEQUENCE [LARGE SCALE GENOMIC DNA]</scope>
    <source>
        <strain evidence="8 9">774</strain>
    </source>
</reference>
<dbReference type="NCBIfam" id="TIGR00632">
    <property type="entry name" value="vsr"/>
    <property type="match status" value="1"/>
</dbReference>
<feature type="compositionally biased region" description="Low complexity" evidence="7">
    <location>
        <begin position="1"/>
        <end position="16"/>
    </location>
</feature>